<evidence type="ECO:0000256" key="1">
    <source>
        <dbReference type="ARBA" id="ARBA00023125"/>
    </source>
</evidence>
<name>A0A426TFC6_STRSU</name>
<dbReference type="InterPro" id="IPR001647">
    <property type="entry name" value="HTH_TetR"/>
</dbReference>
<keyword evidence="4" id="KW-0808">Transferase</keyword>
<feature type="domain" description="HTH tetR-type" evidence="3">
    <location>
        <begin position="5"/>
        <end position="65"/>
    </location>
</feature>
<proteinExistence type="predicted"/>
<organism evidence="4 5">
    <name type="scientific">Streptococcus suis</name>
    <dbReference type="NCBI Taxonomy" id="1307"/>
    <lineage>
        <taxon>Bacteria</taxon>
        <taxon>Bacillati</taxon>
        <taxon>Bacillota</taxon>
        <taxon>Bacilli</taxon>
        <taxon>Lactobacillales</taxon>
        <taxon>Streptococcaceae</taxon>
        <taxon>Streptococcus</taxon>
    </lineage>
</organism>
<dbReference type="Gene3D" id="1.10.357.10">
    <property type="entry name" value="Tetracycline Repressor, domain 2"/>
    <property type="match status" value="1"/>
</dbReference>
<dbReference type="AlphaFoldDB" id="A0A426TFC6"/>
<evidence type="ECO:0000313" key="4">
    <source>
        <dbReference type="EMBL" id="RRR53522.1"/>
    </source>
</evidence>
<dbReference type="InterPro" id="IPR012738">
    <property type="entry name" value="Tscrpt_reg_DhaS"/>
</dbReference>
<dbReference type="PROSITE" id="PS50977">
    <property type="entry name" value="HTH_TETR_2"/>
    <property type="match status" value="1"/>
</dbReference>
<dbReference type="GO" id="GO:0003677">
    <property type="term" value="F:DNA binding"/>
    <property type="evidence" value="ECO:0007669"/>
    <property type="project" value="UniProtKB-UniRule"/>
</dbReference>
<dbReference type="PANTHER" id="PTHR43479:SF7">
    <property type="entry name" value="TETR-FAMILY TRANSCRIPTIONAL REGULATOR"/>
    <property type="match status" value="1"/>
</dbReference>
<protein>
    <submittedName>
        <fullName evidence="4">Dihydroxyacetone kinase transcriptional activator DhaS</fullName>
    </submittedName>
</protein>
<dbReference type="EMBL" id="RSDO01000006">
    <property type="protein sequence ID" value="RRR53522.1"/>
    <property type="molecule type" value="Genomic_DNA"/>
</dbReference>
<dbReference type="RefSeq" id="WP_105122619.1">
    <property type="nucleotide sequence ID" value="NZ_CP102145.1"/>
</dbReference>
<feature type="DNA-binding region" description="H-T-H motif" evidence="2">
    <location>
        <begin position="28"/>
        <end position="47"/>
    </location>
</feature>
<dbReference type="InterPro" id="IPR039532">
    <property type="entry name" value="TetR_C_Firmicutes"/>
</dbReference>
<evidence type="ECO:0000256" key="2">
    <source>
        <dbReference type="PROSITE-ProRule" id="PRU00335"/>
    </source>
</evidence>
<evidence type="ECO:0000259" key="3">
    <source>
        <dbReference type="PROSITE" id="PS50977"/>
    </source>
</evidence>
<sequence length="184" mass="21572">MGTSLLTKKRIAKAFKKQLIEKGFEKVSVVEVMQEAAIRRQTFYNHFLDKYELLDWIFKTELEEQITDNLNYISGWKLLDELLYYFDSNQSFYARIFSVNEQNDFRSYLSDYVRLLLEKIIDEWSVKQEVEVVGSLRLFLLAYHTKGLVGFIEAGVVDPNHQLHTSYRNLVSVLLQSLEGGRGQ</sequence>
<dbReference type="SUPFAM" id="SSF46689">
    <property type="entry name" value="Homeodomain-like"/>
    <property type="match status" value="1"/>
</dbReference>
<dbReference type="Pfam" id="PF00440">
    <property type="entry name" value="TetR_N"/>
    <property type="match status" value="1"/>
</dbReference>
<keyword evidence="4" id="KW-0418">Kinase</keyword>
<dbReference type="Proteomes" id="UP000274117">
    <property type="component" value="Unassembled WGS sequence"/>
</dbReference>
<dbReference type="InterPro" id="IPR050624">
    <property type="entry name" value="HTH-type_Tx_Regulator"/>
</dbReference>
<gene>
    <name evidence="4" type="primary">dhaS</name>
    <name evidence="4" type="ORF">EI998_04465</name>
</gene>
<reference evidence="4 5" key="2">
    <citation type="submission" date="2018-12" db="EMBL/GenBank/DDBJ databases">
        <title>Whole-genome sequences of fifteen clinical Streptococcus suis strains isolated from pigs between 2006 and 2018.</title>
        <authorList>
            <person name="Stevens M.J.A."/>
            <person name="Cernela N."/>
            <person name="Spoerry Serrano N."/>
            <person name="Schmitt S."/>
            <person name="Schrenzel J."/>
            <person name="Stephan R."/>
        </authorList>
    </citation>
    <scope>NUCLEOTIDE SEQUENCE [LARGE SCALE GENOMIC DNA]</scope>
    <source>
        <strain evidence="4 5">PP422</strain>
    </source>
</reference>
<evidence type="ECO:0000313" key="5">
    <source>
        <dbReference type="Proteomes" id="UP000274117"/>
    </source>
</evidence>
<dbReference type="Pfam" id="PF14278">
    <property type="entry name" value="TetR_C_8"/>
    <property type="match status" value="1"/>
</dbReference>
<dbReference type="GO" id="GO:0016301">
    <property type="term" value="F:kinase activity"/>
    <property type="evidence" value="ECO:0007669"/>
    <property type="project" value="UniProtKB-KW"/>
</dbReference>
<keyword evidence="1 2" id="KW-0238">DNA-binding</keyword>
<dbReference type="PANTHER" id="PTHR43479">
    <property type="entry name" value="ACREF/ENVCD OPERON REPRESSOR-RELATED"/>
    <property type="match status" value="1"/>
</dbReference>
<dbReference type="InterPro" id="IPR009057">
    <property type="entry name" value="Homeodomain-like_sf"/>
</dbReference>
<accession>A0A426TFC6</accession>
<reference evidence="4 5" key="1">
    <citation type="submission" date="2018-11" db="EMBL/GenBank/DDBJ databases">
        <authorList>
            <person name="Stevens M.J."/>
            <person name="Cernela N."/>
            <person name="Spoerry Serrano N."/>
            <person name="Schmitt S."/>
            <person name="Schrenzel J."/>
            <person name="Stephan R."/>
        </authorList>
    </citation>
    <scope>NUCLEOTIDE SEQUENCE [LARGE SCALE GENOMIC DNA]</scope>
    <source>
        <strain evidence="4 5">PP422</strain>
    </source>
</reference>
<dbReference type="OrthoDB" id="9810250at2"/>
<dbReference type="NCBIfam" id="TIGR02366">
    <property type="entry name" value="DHAK_reg"/>
    <property type="match status" value="1"/>
</dbReference>
<comment type="caution">
    <text evidence="4">The sequence shown here is derived from an EMBL/GenBank/DDBJ whole genome shotgun (WGS) entry which is preliminary data.</text>
</comment>